<sequence length="64" mass="6802">SGQSKSLLSLKKGLRVSGVYSDSDNDSDNEFINDKTPSTSFQASKLLSEAGPETTTVQPTVLPK</sequence>
<evidence type="ECO:0000313" key="3">
    <source>
        <dbReference type="Proteomes" id="UP001516400"/>
    </source>
</evidence>
<feature type="non-terminal residue" evidence="2">
    <location>
        <position position="64"/>
    </location>
</feature>
<feature type="region of interest" description="Disordered" evidence="1">
    <location>
        <begin position="18"/>
        <end position="64"/>
    </location>
</feature>
<gene>
    <name evidence="2" type="ORF">HHI36_012337</name>
</gene>
<reference evidence="2 3" key="1">
    <citation type="journal article" date="2021" name="BMC Biol.">
        <title>Horizontally acquired antibacterial genes associated with adaptive radiation of ladybird beetles.</title>
        <authorList>
            <person name="Li H.S."/>
            <person name="Tang X.F."/>
            <person name="Huang Y.H."/>
            <person name="Xu Z.Y."/>
            <person name="Chen M.L."/>
            <person name="Du X.Y."/>
            <person name="Qiu B.Y."/>
            <person name="Chen P.T."/>
            <person name="Zhang W."/>
            <person name="Slipinski A."/>
            <person name="Escalona H.E."/>
            <person name="Waterhouse R.M."/>
            <person name="Zwick A."/>
            <person name="Pang H."/>
        </authorList>
    </citation>
    <scope>NUCLEOTIDE SEQUENCE [LARGE SCALE GENOMIC DNA]</scope>
    <source>
        <strain evidence="2">SYSU2018</strain>
    </source>
</reference>
<feature type="compositionally biased region" description="Polar residues" evidence="1">
    <location>
        <begin position="53"/>
        <end position="64"/>
    </location>
</feature>
<dbReference type="EMBL" id="JABFTP020000103">
    <property type="protein sequence ID" value="KAL3276975.1"/>
    <property type="molecule type" value="Genomic_DNA"/>
</dbReference>
<name>A0ABD2NDZ3_9CUCU</name>
<comment type="caution">
    <text evidence="2">The sequence shown here is derived from an EMBL/GenBank/DDBJ whole genome shotgun (WGS) entry which is preliminary data.</text>
</comment>
<accession>A0ABD2NDZ3</accession>
<dbReference type="Proteomes" id="UP001516400">
    <property type="component" value="Unassembled WGS sequence"/>
</dbReference>
<feature type="compositionally biased region" description="Polar residues" evidence="1">
    <location>
        <begin position="35"/>
        <end position="45"/>
    </location>
</feature>
<protein>
    <submittedName>
        <fullName evidence="2">Uncharacterized protein</fullName>
    </submittedName>
</protein>
<feature type="non-terminal residue" evidence="2">
    <location>
        <position position="1"/>
    </location>
</feature>
<proteinExistence type="predicted"/>
<keyword evidence="3" id="KW-1185">Reference proteome</keyword>
<organism evidence="2 3">
    <name type="scientific">Cryptolaemus montrouzieri</name>
    <dbReference type="NCBI Taxonomy" id="559131"/>
    <lineage>
        <taxon>Eukaryota</taxon>
        <taxon>Metazoa</taxon>
        <taxon>Ecdysozoa</taxon>
        <taxon>Arthropoda</taxon>
        <taxon>Hexapoda</taxon>
        <taxon>Insecta</taxon>
        <taxon>Pterygota</taxon>
        <taxon>Neoptera</taxon>
        <taxon>Endopterygota</taxon>
        <taxon>Coleoptera</taxon>
        <taxon>Polyphaga</taxon>
        <taxon>Cucujiformia</taxon>
        <taxon>Coccinelloidea</taxon>
        <taxon>Coccinellidae</taxon>
        <taxon>Scymninae</taxon>
        <taxon>Scymnini</taxon>
        <taxon>Cryptolaemus</taxon>
    </lineage>
</organism>
<dbReference type="AlphaFoldDB" id="A0ABD2NDZ3"/>
<evidence type="ECO:0000256" key="1">
    <source>
        <dbReference type="SAM" id="MobiDB-lite"/>
    </source>
</evidence>
<evidence type="ECO:0000313" key="2">
    <source>
        <dbReference type="EMBL" id="KAL3276975.1"/>
    </source>
</evidence>